<feature type="transmembrane region" description="Helical" evidence="6">
    <location>
        <begin position="394"/>
        <end position="415"/>
    </location>
</feature>
<comment type="subcellular location">
    <subcellularLocation>
        <location evidence="1">Cell membrane</location>
        <topology evidence="1">Multi-pass membrane protein</topology>
    </subcellularLocation>
</comment>
<keyword evidence="8" id="KW-1185">Reference proteome</keyword>
<keyword evidence="4 6" id="KW-1133">Transmembrane helix</keyword>
<feature type="transmembrane region" description="Helical" evidence="6">
    <location>
        <begin position="84"/>
        <end position="107"/>
    </location>
</feature>
<evidence type="ECO:0000256" key="5">
    <source>
        <dbReference type="ARBA" id="ARBA00023136"/>
    </source>
</evidence>
<evidence type="ECO:0000256" key="1">
    <source>
        <dbReference type="ARBA" id="ARBA00004651"/>
    </source>
</evidence>
<evidence type="ECO:0000256" key="2">
    <source>
        <dbReference type="ARBA" id="ARBA00022475"/>
    </source>
</evidence>
<evidence type="ECO:0000313" key="7">
    <source>
        <dbReference type="EMBL" id="EAW30595.1"/>
    </source>
</evidence>
<proteinExistence type="predicted"/>
<keyword evidence="3 6" id="KW-0812">Transmembrane</keyword>
<feature type="transmembrane region" description="Helical" evidence="6">
    <location>
        <begin position="119"/>
        <end position="140"/>
    </location>
</feature>
<dbReference type="OrthoDB" id="103403at2"/>
<name>A0YF00_9GAMM</name>
<dbReference type="EMBL" id="AAVT01000007">
    <property type="protein sequence ID" value="EAW30595.1"/>
    <property type="molecule type" value="Genomic_DNA"/>
</dbReference>
<dbReference type="AlphaFoldDB" id="A0YF00"/>
<dbReference type="eggNOG" id="COG2244">
    <property type="taxonomic scope" value="Bacteria"/>
</dbReference>
<evidence type="ECO:0000256" key="6">
    <source>
        <dbReference type="SAM" id="Phobius"/>
    </source>
</evidence>
<dbReference type="PANTHER" id="PTHR30250:SF11">
    <property type="entry name" value="O-ANTIGEN TRANSPORTER-RELATED"/>
    <property type="match status" value="1"/>
</dbReference>
<feature type="transmembrane region" description="Helical" evidence="6">
    <location>
        <begin position="192"/>
        <end position="218"/>
    </location>
</feature>
<feature type="transmembrane region" description="Helical" evidence="6">
    <location>
        <begin position="239"/>
        <end position="257"/>
    </location>
</feature>
<gene>
    <name evidence="7" type="ORF">GP2143_00612</name>
</gene>
<evidence type="ECO:0000256" key="3">
    <source>
        <dbReference type="ARBA" id="ARBA00022692"/>
    </source>
</evidence>
<feature type="transmembrane region" description="Helical" evidence="6">
    <location>
        <begin position="337"/>
        <end position="356"/>
    </location>
</feature>
<evidence type="ECO:0000313" key="8">
    <source>
        <dbReference type="Proteomes" id="UP000004931"/>
    </source>
</evidence>
<organism evidence="7 8">
    <name type="scientific">marine gamma proteobacterium HTCC2143</name>
    <dbReference type="NCBI Taxonomy" id="247633"/>
    <lineage>
        <taxon>Bacteria</taxon>
        <taxon>Pseudomonadati</taxon>
        <taxon>Pseudomonadota</taxon>
        <taxon>Gammaproteobacteria</taxon>
        <taxon>Cellvibrionales</taxon>
        <taxon>Spongiibacteraceae</taxon>
        <taxon>BD1-7 clade</taxon>
    </lineage>
</organism>
<dbReference type="GO" id="GO:0005886">
    <property type="term" value="C:plasma membrane"/>
    <property type="evidence" value="ECO:0007669"/>
    <property type="project" value="UniProtKB-SubCell"/>
</dbReference>
<dbReference type="Proteomes" id="UP000004931">
    <property type="component" value="Unassembled WGS sequence"/>
</dbReference>
<protein>
    <submittedName>
        <fullName evidence="7">Polysaccharide biosynthesis protein</fullName>
    </submittedName>
</protein>
<dbReference type="Pfam" id="PF13440">
    <property type="entry name" value="Polysacc_synt_3"/>
    <property type="match status" value="1"/>
</dbReference>
<feature type="transmembrane region" description="Helical" evidence="6">
    <location>
        <begin position="295"/>
        <end position="317"/>
    </location>
</feature>
<keyword evidence="2" id="KW-1003">Cell membrane</keyword>
<dbReference type="STRING" id="247633.GP2143_00612"/>
<feature type="transmembrane region" description="Helical" evidence="6">
    <location>
        <begin position="450"/>
        <end position="471"/>
    </location>
</feature>
<dbReference type="InterPro" id="IPR050833">
    <property type="entry name" value="Poly_Biosynth_Transport"/>
</dbReference>
<comment type="caution">
    <text evidence="7">The sequence shown here is derived from an EMBL/GenBank/DDBJ whole genome shotgun (WGS) entry which is preliminary data.</text>
</comment>
<accession>A0YF00</accession>
<dbReference type="PANTHER" id="PTHR30250">
    <property type="entry name" value="PST FAMILY PREDICTED COLANIC ACID TRANSPORTER"/>
    <property type="match status" value="1"/>
</dbReference>
<feature type="transmembrane region" description="Helical" evidence="6">
    <location>
        <begin position="45"/>
        <end position="72"/>
    </location>
</feature>
<feature type="transmembrane region" description="Helical" evidence="6">
    <location>
        <begin position="12"/>
        <end position="33"/>
    </location>
</feature>
<feature type="transmembrane region" description="Helical" evidence="6">
    <location>
        <begin position="368"/>
        <end position="388"/>
    </location>
</feature>
<dbReference type="CDD" id="cd13128">
    <property type="entry name" value="MATE_Wzx_like"/>
    <property type="match status" value="1"/>
</dbReference>
<keyword evidence="5 6" id="KW-0472">Membrane</keyword>
<feature type="transmembrane region" description="Helical" evidence="6">
    <location>
        <begin position="422"/>
        <end position="444"/>
    </location>
</feature>
<reference evidence="7 8" key="1">
    <citation type="journal article" date="2010" name="J. Bacteriol.">
        <title>Genome sequence of the oligotrophic marine Gammaproteobacterium HTCC2143, isolated from the Oregon Coast.</title>
        <authorList>
            <person name="Oh H.M."/>
            <person name="Kang I."/>
            <person name="Ferriera S."/>
            <person name="Giovannoni S.J."/>
            <person name="Cho J.C."/>
        </authorList>
    </citation>
    <scope>NUCLEOTIDE SEQUENCE [LARGE SCALE GENOMIC DNA]</scope>
    <source>
        <strain evidence="7 8">HTCC2143</strain>
    </source>
</reference>
<sequence>MAEITKKQLSLDSVWSFLGSISSVIFGLGYIVVVGNAWGRDGLGIFSMAISVYFIGSMLANLGIHTAVIFELAKLEKRDAKNGAVISTSLLGSLALGLLFGGISALFSGDIATFLNQPVIAEMLLIFCLALPLFLLSKTLVGVFNAIRNLKIVAFTQLFRGLGTFTFLVVAAQSNWELNSIAYGFVLVEGLIFLWLFVLILAHFSLGLPSFTIFKGLLSFGWKTGLSGALTDINSRLDVLIIGYFWSTSVVGVYALAANMARGIWVFAGAIQRVTNPLFVKLFQQKDFNRIQDILTRLVVLAAPFFFLFGLGLAAIAEFAIDVLYPNQPEMQGALFPLYYLLPGSLLFSCITMIGSAPSSSIGKPENAVKMILGVLGTNLVLNIALVPNLGAEGAAIATSCSLVVATAIFGFYSVKELQAHLPYYVLVMQFLLSCLGAGIFQLYAIGVPVYQLLPVSLASGLLLLIILGLLGKDEFHEGKNLLALVMKN</sequence>
<evidence type="ECO:0000256" key="4">
    <source>
        <dbReference type="ARBA" id="ARBA00022989"/>
    </source>
</evidence>